<dbReference type="Pfam" id="PF12290">
    <property type="entry name" value="DUF3802"/>
    <property type="match status" value="1"/>
</dbReference>
<dbReference type="Proteomes" id="UP000654367">
    <property type="component" value="Unassembled WGS sequence"/>
</dbReference>
<dbReference type="InterPro" id="IPR020979">
    <property type="entry name" value="Uncharacterised_A0KLC6"/>
</dbReference>
<evidence type="ECO:0000313" key="1">
    <source>
        <dbReference type="EMBL" id="GGP53471.1"/>
    </source>
</evidence>
<accession>A0ABQ2Q5S3</accession>
<keyword evidence="2" id="KW-1185">Reference proteome</keyword>
<comment type="caution">
    <text evidence="1">The sequence shown here is derived from an EMBL/GenBank/DDBJ whole genome shotgun (WGS) entry which is preliminary data.</text>
</comment>
<sequence length="137" mass="15478">MAFGYVNLSHCPLNNRKKGEKMVTDKDGYMHLIQYLTEHLGLFEAPEQNAAATETVMELFEEQLSAQIIMVCGQNPQLSFAQRNMVIREIDAIVYDLEEILASVANQQATPEQSIFITEFSGLIKNLFDQEIAHLLA</sequence>
<dbReference type="EMBL" id="BMQV01000017">
    <property type="protein sequence ID" value="GGP53471.1"/>
    <property type="molecule type" value="Genomic_DNA"/>
</dbReference>
<proteinExistence type="predicted"/>
<organism evidence="1 2">
    <name type="scientific">Shewanella saliphila</name>
    <dbReference type="NCBI Taxonomy" id="2282698"/>
    <lineage>
        <taxon>Bacteria</taxon>
        <taxon>Pseudomonadati</taxon>
        <taxon>Pseudomonadota</taxon>
        <taxon>Gammaproteobacteria</taxon>
        <taxon>Alteromonadales</taxon>
        <taxon>Shewanellaceae</taxon>
        <taxon>Shewanella</taxon>
    </lineage>
</organism>
<reference evidence="2" key="1">
    <citation type="journal article" date="2019" name="Int. J. Syst. Evol. Microbiol.">
        <title>The Global Catalogue of Microorganisms (GCM) 10K type strain sequencing project: providing services to taxonomists for standard genome sequencing and annotation.</title>
        <authorList>
            <consortium name="The Broad Institute Genomics Platform"/>
            <consortium name="The Broad Institute Genome Sequencing Center for Infectious Disease"/>
            <person name="Wu L."/>
            <person name="Ma J."/>
        </authorList>
    </citation>
    <scope>NUCLEOTIDE SEQUENCE [LARGE SCALE GENOMIC DNA]</scope>
    <source>
        <strain evidence="2">JCM 32304</strain>
    </source>
</reference>
<protein>
    <submittedName>
        <fullName evidence="1">Topoisomerase II</fullName>
    </submittedName>
</protein>
<evidence type="ECO:0000313" key="2">
    <source>
        <dbReference type="Proteomes" id="UP000654367"/>
    </source>
</evidence>
<name>A0ABQ2Q5S3_9GAMM</name>
<gene>
    <name evidence="1" type="ORF">GCM10009409_19620</name>
</gene>